<reference evidence="2 3" key="1">
    <citation type="submission" date="2019-11" db="EMBL/GenBank/DDBJ databases">
        <title>Draft genome sequence of Kocuria indica DP-K7, a methyl red degrading Actinobacterium.</title>
        <authorList>
            <person name="Kumaran S."/>
            <person name="Tischler D."/>
            <person name="Ngo A.C.R."/>
            <person name="Schultes F."/>
        </authorList>
    </citation>
    <scope>NUCLEOTIDE SEQUENCE [LARGE SCALE GENOMIC DNA]</scope>
    <source>
        <strain evidence="2 3">DP-K7</strain>
    </source>
</reference>
<protein>
    <submittedName>
        <fullName evidence="2">Peptidoglycan DD-metalloendopeptidase family protein</fullName>
    </submittedName>
</protein>
<evidence type="ECO:0000259" key="1">
    <source>
        <dbReference type="SMART" id="SM00644"/>
    </source>
</evidence>
<dbReference type="SUPFAM" id="SSF55846">
    <property type="entry name" value="N-acetylmuramoyl-L-alanine amidase-like"/>
    <property type="match status" value="1"/>
</dbReference>
<dbReference type="Gene3D" id="3.40.80.10">
    <property type="entry name" value="Peptidoglycan recognition protein-like"/>
    <property type="match status" value="1"/>
</dbReference>
<dbReference type="Proteomes" id="UP000471026">
    <property type="component" value="Unassembled WGS sequence"/>
</dbReference>
<proteinExistence type="predicted"/>
<dbReference type="SUPFAM" id="SSF51261">
    <property type="entry name" value="Duplicated hybrid motif"/>
    <property type="match status" value="1"/>
</dbReference>
<accession>A0A6N9QZM4</accession>
<dbReference type="PANTHER" id="PTHR21666">
    <property type="entry name" value="PEPTIDASE-RELATED"/>
    <property type="match status" value="1"/>
</dbReference>
<evidence type="ECO:0000313" key="2">
    <source>
        <dbReference type="EMBL" id="NDO78473.1"/>
    </source>
</evidence>
<dbReference type="InterPro" id="IPR011055">
    <property type="entry name" value="Dup_hybrid_motif"/>
</dbReference>
<dbReference type="AlphaFoldDB" id="A0A6N9QZM4"/>
<dbReference type="PANTHER" id="PTHR21666:SF270">
    <property type="entry name" value="MUREIN HYDROLASE ACTIVATOR ENVC"/>
    <property type="match status" value="1"/>
</dbReference>
<dbReference type="Pfam" id="PF01510">
    <property type="entry name" value="Amidase_2"/>
    <property type="match status" value="1"/>
</dbReference>
<dbReference type="InterPro" id="IPR016047">
    <property type="entry name" value="M23ase_b-sheet_dom"/>
</dbReference>
<dbReference type="GO" id="GO:0008745">
    <property type="term" value="F:N-acetylmuramoyl-L-alanine amidase activity"/>
    <property type="evidence" value="ECO:0007669"/>
    <property type="project" value="InterPro"/>
</dbReference>
<comment type="caution">
    <text evidence="2">The sequence shown here is derived from an EMBL/GenBank/DDBJ whole genome shotgun (WGS) entry which is preliminary data.</text>
</comment>
<dbReference type="Pfam" id="PF01551">
    <property type="entry name" value="Peptidase_M23"/>
    <property type="match status" value="1"/>
</dbReference>
<dbReference type="CDD" id="cd06583">
    <property type="entry name" value="PGRP"/>
    <property type="match status" value="1"/>
</dbReference>
<name>A0A6N9QZM4_9MICC</name>
<evidence type="ECO:0000313" key="3">
    <source>
        <dbReference type="Proteomes" id="UP000471026"/>
    </source>
</evidence>
<dbReference type="GO" id="GO:0009253">
    <property type="term" value="P:peptidoglycan catabolic process"/>
    <property type="evidence" value="ECO:0007669"/>
    <property type="project" value="InterPro"/>
</dbReference>
<gene>
    <name evidence="2" type="ORF">GKZ75_09610</name>
</gene>
<feature type="domain" description="N-acetylmuramoyl-L-alanine amidase" evidence="1">
    <location>
        <begin position="227"/>
        <end position="366"/>
    </location>
</feature>
<dbReference type="InterPro" id="IPR036505">
    <property type="entry name" value="Amidase/PGRP_sf"/>
</dbReference>
<dbReference type="CDD" id="cd12797">
    <property type="entry name" value="M23_peptidase"/>
    <property type="match status" value="1"/>
</dbReference>
<dbReference type="GO" id="GO:0004222">
    <property type="term" value="F:metalloendopeptidase activity"/>
    <property type="evidence" value="ECO:0007669"/>
    <property type="project" value="TreeGrafter"/>
</dbReference>
<dbReference type="EMBL" id="WMHZ01000012">
    <property type="protein sequence ID" value="NDO78473.1"/>
    <property type="molecule type" value="Genomic_DNA"/>
</dbReference>
<organism evidence="2 3">
    <name type="scientific">Kocuria marina subsp. indica</name>
    <dbReference type="NCBI Taxonomy" id="1049583"/>
    <lineage>
        <taxon>Bacteria</taxon>
        <taxon>Bacillati</taxon>
        <taxon>Actinomycetota</taxon>
        <taxon>Actinomycetes</taxon>
        <taxon>Micrococcales</taxon>
        <taxon>Micrococcaceae</taxon>
        <taxon>Kocuria</taxon>
    </lineage>
</organism>
<dbReference type="Gene3D" id="2.70.70.10">
    <property type="entry name" value="Glucose Permease (Domain IIA)"/>
    <property type="match status" value="1"/>
</dbReference>
<sequence length="478" mass="51593">MVVADRRRPAGLREREGGALMSMRPWPETYPVSQSYYGTFSNQFQGGALHGAADGACPTGTPILAPDDGVIVFADWAYNLPGGPNDYGSRWWLLKPAKGDTRGGGGIITVLRNKLGSIWYVAHLSDNNMVRVGQTVQAGDVIGLSGATGIATGAHVHVGLIPAGANIGNGAYGAIDPMPFFTERYAPNKWVSWRGGPTSGTGSAVKPATGVTNKAYTLDTSRRTGFHMARAAYGHGSRITGVTIHHWGVDGQHFDDVVRFLCDTTSASRRANPTSAHYVVQDGRVAQLADDTVATYHSGSAQGNGTTIGIECRPEMTQGDLDTLAQLIADLERKHGPLLLYVHQDWFATACPGRYKAKIPWLVDRVNAIKAGGGAAASVAVATNQKKKQSKDSIGLGANREMEEIMTWYKGGRRDFEGWMQRKVRDGLRDMSGQIQQWIWGYKNKGVNGDADAYGMLTELTRTVRELKTKIDKLEGGK</sequence>
<dbReference type="InterPro" id="IPR002502">
    <property type="entry name" value="Amidase_domain"/>
</dbReference>
<dbReference type="InterPro" id="IPR050570">
    <property type="entry name" value="Cell_wall_metabolism_enzyme"/>
</dbReference>
<dbReference type="SMART" id="SM00644">
    <property type="entry name" value="Ami_2"/>
    <property type="match status" value="1"/>
</dbReference>